<organism evidence="1 2">
    <name type="scientific">Araneus ventricosus</name>
    <name type="common">Orbweaver spider</name>
    <name type="synonym">Epeira ventricosa</name>
    <dbReference type="NCBI Taxonomy" id="182803"/>
    <lineage>
        <taxon>Eukaryota</taxon>
        <taxon>Metazoa</taxon>
        <taxon>Ecdysozoa</taxon>
        <taxon>Arthropoda</taxon>
        <taxon>Chelicerata</taxon>
        <taxon>Arachnida</taxon>
        <taxon>Araneae</taxon>
        <taxon>Araneomorphae</taxon>
        <taxon>Entelegynae</taxon>
        <taxon>Araneoidea</taxon>
        <taxon>Araneidae</taxon>
        <taxon>Araneus</taxon>
    </lineage>
</organism>
<evidence type="ECO:0000313" key="2">
    <source>
        <dbReference type="Proteomes" id="UP000499080"/>
    </source>
</evidence>
<dbReference type="OrthoDB" id="6473612at2759"/>
<name>A0A4Y2HM27_ARAVE</name>
<dbReference type="AlphaFoldDB" id="A0A4Y2HM27"/>
<sequence>MPLHYATKCHLTLSYLLRCPAHQNIEALMKSLTNHHLLTNKIMDLLNFITNQDLLKSEQPEQLHNILHCSSHYEAHVFHHALLILSPGTFHARDR</sequence>
<dbReference type="EMBL" id="BGPR01002024">
    <property type="protein sequence ID" value="GBM66415.1"/>
    <property type="molecule type" value="Genomic_DNA"/>
</dbReference>
<accession>A0A4Y2HM27</accession>
<proteinExistence type="predicted"/>
<dbReference type="Proteomes" id="UP000499080">
    <property type="component" value="Unassembled WGS sequence"/>
</dbReference>
<protein>
    <submittedName>
        <fullName evidence="1">Uncharacterized protein</fullName>
    </submittedName>
</protein>
<evidence type="ECO:0000313" key="1">
    <source>
        <dbReference type="EMBL" id="GBM66415.1"/>
    </source>
</evidence>
<comment type="caution">
    <text evidence="1">The sequence shown here is derived from an EMBL/GenBank/DDBJ whole genome shotgun (WGS) entry which is preliminary data.</text>
</comment>
<reference evidence="1 2" key="1">
    <citation type="journal article" date="2019" name="Sci. Rep.">
        <title>Orb-weaving spider Araneus ventricosus genome elucidates the spidroin gene catalogue.</title>
        <authorList>
            <person name="Kono N."/>
            <person name="Nakamura H."/>
            <person name="Ohtoshi R."/>
            <person name="Moran D.A.P."/>
            <person name="Shinohara A."/>
            <person name="Yoshida Y."/>
            <person name="Fujiwara M."/>
            <person name="Mori M."/>
            <person name="Tomita M."/>
            <person name="Arakawa K."/>
        </authorList>
    </citation>
    <scope>NUCLEOTIDE SEQUENCE [LARGE SCALE GENOMIC DNA]</scope>
</reference>
<gene>
    <name evidence="1" type="ORF">AVEN_13011_1</name>
</gene>
<keyword evidence="2" id="KW-1185">Reference proteome</keyword>